<evidence type="ECO:0000313" key="2">
    <source>
        <dbReference type="EMBL" id="CAK7218188.1"/>
    </source>
</evidence>
<dbReference type="Proteomes" id="UP001642482">
    <property type="component" value="Unassembled WGS sequence"/>
</dbReference>
<reference evidence="2 3" key="1">
    <citation type="submission" date="2024-01" db="EMBL/GenBank/DDBJ databases">
        <authorList>
            <person name="Allen C."/>
            <person name="Tagirdzhanova G."/>
        </authorList>
    </citation>
    <scope>NUCLEOTIDE SEQUENCE [LARGE SCALE GENOMIC DNA]</scope>
</reference>
<sequence>MPMDPLIGLRGFATRAGLESLKAVEFVARNIPADFVFDASAPSTAVSLSTLLRFPLNTWTAVDHATSIPYLQGIDINIVKGNNNNNAAHARSAGSVSLPMRKTSDSTNTKQGGVRSPKIIFGDFAPRVDEASKSAHSINGVVKGLGGDNQATDASTDITTVISRILVNLPYGFLKHILQRPELAAQRAAITNAIVDERERRRLQAIDGLRAGAIINEPEQREAVLGRIQRPTPPNQSNPPFPIEEWDVLGWKEVCHGETGQFLRVWAHADASR</sequence>
<evidence type="ECO:0000256" key="1">
    <source>
        <dbReference type="SAM" id="MobiDB-lite"/>
    </source>
</evidence>
<keyword evidence="3" id="KW-1185">Reference proteome</keyword>
<feature type="region of interest" description="Disordered" evidence="1">
    <location>
        <begin position="90"/>
        <end position="112"/>
    </location>
</feature>
<comment type="caution">
    <text evidence="2">The sequence shown here is derived from an EMBL/GenBank/DDBJ whole genome shotgun (WGS) entry which is preliminary data.</text>
</comment>
<organism evidence="2 3">
    <name type="scientific">Sporothrix eucalyptigena</name>
    <dbReference type="NCBI Taxonomy" id="1812306"/>
    <lineage>
        <taxon>Eukaryota</taxon>
        <taxon>Fungi</taxon>
        <taxon>Dikarya</taxon>
        <taxon>Ascomycota</taxon>
        <taxon>Pezizomycotina</taxon>
        <taxon>Sordariomycetes</taxon>
        <taxon>Sordariomycetidae</taxon>
        <taxon>Ophiostomatales</taxon>
        <taxon>Ophiostomataceae</taxon>
        <taxon>Sporothrix</taxon>
    </lineage>
</organism>
<evidence type="ECO:0000313" key="3">
    <source>
        <dbReference type="Proteomes" id="UP001642482"/>
    </source>
</evidence>
<gene>
    <name evidence="2" type="ORF">SEUCBS140593_003459</name>
</gene>
<name>A0ABP0BF33_9PEZI</name>
<accession>A0ABP0BF33</accession>
<protein>
    <submittedName>
        <fullName evidence="2">Uncharacterized protein</fullName>
    </submittedName>
</protein>
<proteinExistence type="predicted"/>
<dbReference type="EMBL" id="CAWUHD010000027">
    <property type="protein sequence ID" value="CAK7218188.1"/>
    <property type="molecule type" value="Genomic_DNA"/>
</dbReference>